<dbReference type="InterPro" id="IPR011009">
    <property type="entry name" value="Kinase-like_dom_sf"/>
</dbReference>
<dbReference type="PANTHER" id="PTHR48016:SF56">
    <property type="entry name" value="MAPKK KINASE"/>
    <property type="match status" value="1"/>
</dbReference>
<evidence type="ECO:0000256" key="3">
    <source>
        <dbReference type="ARBA" id="ARBA00022777"/>
    </source>
</evidence>
<dbReference type="KEGG" id="spar:SPRG_05501"/>
<organism evidence="7 8">
    <name type="scientific">Saprolegnia parasitica (strain CBS 223.65)</name>
    <dbReference type="NCBI Taxonomy" id="695850"/>
    <lineage>
        <taxon>Eukaryota</taxon>
        <taxon>Sar</taxon>
        <taxon>Stramenopiles</taxon>
        <taxon>Oomycota</taxon>
        <taxon>Saprolegniomycetes</taxon>
        <taxon>Saprolegniales</taxon>
        <taxon>Saprolegniaceae</taxon>
        <taxon>Saprolegnia</taxon>
    </lineage>
</organism>
<protein>
    <submittedName>
        <fullName evidence="7">Serine/threonine protein kinase</fullName>
    </submittedName>
</protein>
<dbReference type="SUPFAM" id="SSF56112">
    <property type="entry name" value="Protein kinase-like (PK-like)"/>
    <property type="match status" value="1"/>
</dbReference>
<keyword evidence="7" id="KW-0723">Serine/threonine-protein kinase</keyword>
<evidence type="ECO:0000313" key="8">
    <source>
        <dbReference type="Proteomes" id="UP000030745"/>
    </source>
</evidence>
<dbReference type="InterPro" id="IPR000719">
    <property type="entry name" value="Prot_kinase_dom"/>
</dbReference>
<keyword evidence="4" id="KW-0067">ATP-binding</keyword>
<dbReference type="GO" id="GO:0004674">
    <property type="term" value="F:protein serine/threonine kinase activity"/>
    <property type="evidence" value="ECO:0007669"/>
    <property type="project" value="UniProtKB-KW"/>
</dbReference>
<evidence type="ECO:0000256" key="2">
    <source>
        <dbReference type="ARBA" id="ARBA00022741"/>
    </source>
</evidence>
<dbReference type="Pfam" id="PF00069">
    <property type="entry name" value="Pkinase"/>
    <property type="match status" value="1"/>
</dbReference>
<name>A0A067CK25_SAPPC</name>
<feature type="region of interest" description="Disordered" evidence="5">
    <location>
        <begin position="375"/>
        <end position="408"/>
    </location>
</feature>
<evidence type="ECO:0000313" key="7">
    <source>
        <dbReference type="EMBL" id="KDO29545.1"/>
    </source>
</evidence>
<dbReference type="OrthoDB" id="166624at2759"/>
<evidence type="ECO:0000259" key="6">
    <source>
        <dbReference type="PROSITE" id="PS50011"/>
    </source>
</evidence>
<keyword evidence="1" id="KW-0808">Transferase</keyword>
<sequence>MLEKVDSVTSAKPGTIVSVEEVQLLVDAPDAFEYICATIETELQQLSTLRDEHLVEYMGVTCAEKTLYLVMEHTAGGTLSKVLQEFGRLHRAIIPSYVYRLVCGLQALHTHGIVHGRLSGAAVFISAHGRLKIGSYVPSLATTQYIMEHHPVAGKLVTPLVTSLVDGVCRDLRAVGWLLAEMLVGSQIRGIYVDGPHILAMVQGFPLEHAFLSTLFDVISDTMRCQEIGDYSSTLLGHAYLEPSTVAQLLLEPAPSPMEEPSVRHELETCLRLRNELAIEVEAWMREFQATTGRHPKRKEWPSAVMDKQVRLRTLKVRLQELHEHVQKEAMASMVICGRATNKAAARTPTADSARTRSTAQAAFLVHNSSSSRSTSLAVDSEVDDSTYDDDDEVASGLSRAAKQHVLHQRREVARLTSSFTEHPAQ</sequence>
<dbReference type="RefSeq" id="XP_012199610.1">
    <property type="nucleotide sequence ID" value="XM_012344220.1"/>
</dbReference>
<dbReference type="GO" id="GO:0005524">
    <property type="term" value="F:ATP binding"/>
    <property type="evidence" value="ECO:0007669"/>
    <property type="project" value="UniProtKB-KW"/>
</dbReference>
<dbReference type="EMBL" id="KK583205">
    <property type="protein sequence ID" value="KDO29545.1"/>
    <property type="molecule type" value="Genomic_DNA"/>
</dbReference>
<evidence type="ECO:0000256" key="1">
    <source>
        <dbReference type="ARBA" id="ARBA00022679"/>
    </source>
</evidence>
<dbReference type="Gene3D" id="1.10.510.10">
    <property type="entry name" value="Transferase(Phosphotransferase) domain 1"/>
    <property type="match status" value="1"/>
</dbReference>
<dbReference type="PROSITE" id="PS50011">
    <property type="entry name" value="PROTEIN_KINASE_DOM"/>
    <property type="match status" value="1"/>
</dbReference>
<evidence type="ECO:0000256" key="4">
    <source>
        <dbReference type="ARBA" id="ARBA00022840"/>
    </source>
</evidence>
<keyword evidence="3 7" id="KW-0418">Kinase</keyword>
<evidence type="ECO:0000256" key="5">
    <source>
        <dbReference type="SAM" id="MobiDB-lite"/>
    </source>
</evidence>
<keyword evidence="2" id="KW-0547">Nucleotide-binding</keyword>
<feature type="compositionally biased region" description="Acidic residues" evidence="5">
    <location>
        <begin position="381"/>
        <end position="394"/>
    </location>
</feature>
<dbReference type="SMART" id="SM00220">
    <property type="entry name" value="S_TKc"/>
    <property type="match status" value="1"/>
</dbReference>
<gene>
    <name evidence="7" type="ORF">SPRG_05501</name>
</gene>
<dbReference type="OMA" id="ICGRATN"/>
<proteinExistence type="predicted"/>
<dbReference type="PANTHER" id="PTHR48016">
    <property type="entry name" value="MAP KINASE KINASE KINASE SSK2-RELATED-RELATED"/>
    <property type="match status" value="1"/>
</dbReference>
<feature type="domain" description="Protein kinase" evidence="6">
    <location>
        <begin position="1"/>
        <end position="241"/>
    </location>
</feature>
<dbReference type="AlphaFoldDB" id="A0A067CK25"/>
<dbReference type="GeneID" id="24127893"/>
<reference evidence="7 8" key="1">
    <citation type="journal article" date="2013" name="PLoS Genet.">
        <title>Distinctive expansion of potential virulence genes in the genome of the oomycete fish pathogen Saprolegnia parasitica.</title>
        <authorList>
            <person name="Jiang R.H."/>
            <person name="de Bruijn I."/>
            <person name="Haas B.J."/>
            <person name="Belmonte R."/>
            <person name="Lobach L."/>
            <person name="Christie J."/>
            <person name="van den Ackerveken G."/>
            <person name="Bottin A."/>
            <person name="Bulone V."/>
            <person name="Diaz-Moreno S.M."/>
            <person name="Dumas B."/>
            <person name="Fan L."/>
            <person name="Gaulin E."/>
            <person name="Govers F."/>
            <person name="Grenville-Briggs L.J."/>
            <person name="Horner N.R."/>
            <person name="Levin J.Z."/>
            <person name="Mammella M."/>
            <person name="Meijer H.J."/>
            <person name="Morris P."/>
            <person name="Nusbaum C."/>
            <person name="Oome S."/>
            <person name="Phillips A.J."/>
            <person name="van Rooyen D."/>
            <person name="Rzeszutek E."/>
            <person name="Saraiva M."/>
            <person name="Secombes C.J."/>
            <person name="Seidl M.F."/>
            <person name="Snel B."/>
            <person name="Stassen J.H."/>
            <person name="Sykes S."/>
            <person name="Tripathy S."/>
            <person name="van den Berg H."/>
            <person name="Vega-Arreguin J.C."/>
            <person name="Wawra S."/>
            <person name="Young S.K."/>
            <person name="Zeng Q."/>
            <person name="Dieguez-Uribeondo J."/>
            <person name="Russ C."/>
            <person name="Tyler B.M."/>
            <person name="van West P."/>
        </authorList>
    </citation>
    <scope>NUCLEOTIDE SEQUENCE [LARGE SCALE GENOMIC DNA]</scope>
    <source>
        <strain evidence="7 8">CBS 223.65</strain>
    </source>
</reference>
<accession>A0A067CK25</accession>
<keyword evidence="8" id="KW-1185">Reference proteome</keyword>
<dbReference type="VEuPathDB" id="FungiDB:SPRG_05501"/>
<dbReference type="InterPro" id="IPR050538">
    <property type="entry name" value="MAP_kinase_kinase_kinase"/>
</dbReference>
<dbReference type="Proteomes" id="UP000030745">
    <property type="component" value="Unassembled WGS sequence"/>
</dbReference>